<feature type="coiled-coil region" evidence="1">
    <location>
        <begin position="172"/>
        <end position="199"/>
    </location>
</feature>
<dbReference type="Proteomes" id="UP001341840">
    <property type="component" value="Unassembled WGS sequence"/>
</dbReference>
<comment type="caution">
    <text evidence="2">The sequence shown here is derived from an EMBL/GenBank/DDBJ whole genome shotgun (WGS) entry which is preliminary data.</text>
</comment>
<evidence type="ECO:0000313" key="2">
    <source>
        <dbReference type="EMBL" id="MED6145093.1"/>
    </source>
</evidence>
<name>A0ABU6TAM5_9FABA</name>
<proteinExistence type="predicted"/>
<dbReference type="Pfam" id="PF14709">
    <property type="entry name" value="DND1_DSRM"/>
    <property type="match status" value="1"/>
</dbReference>
<evidence type="ECO:0000313" key="3">
    <source>
        <dbReference type="Proteomes" id="UP001341840"/>
    </source>
</evidence>
<dbReference type="EMBL" id="JASCZI010090693">
    <property type="protein sequence ID" value="MED6145093.1"/>
    <property type="molecule type" value="Genomic_DNA"/>
</dbReference>
<gene>
    <name evidence="2" type="ORF">PIB30_021747</name>
</gene>
<evidence type="ECO:0000256" key="1">
    <source>
        <dbReference type="SAM" id="Coils"/>
    </source>
</evidence>
<keyword evidence="1" id="KW-0175">Coiled coil</keyword>
<accession>A0ABU6TAM5</accession>
<protein>
    <submittedName>
        <fullName evidence="2">Uncharacterized protein</fullName>
    </submittedName>
</protein>
<reference evidence="2 3" key="1">
    <citation type="journal article" date="2023" name="Plants (Basel)">
        <title>Bridging the Gap: Combining Genomics and Transcriptomics Approaches to Understand Stylosanthes scabra, an Orphan Legume from the Brazilian Caatinga.</title>
        <authorList>
            <person name="Ferreira-Neto J.R.C."/>
            <person name="da Silva M.D."/>
            <person name="Binneck E."/>
            <person name="de Melo N.F."/>
            <person name="da Silva R.H."/>
            <person name="de Melo A.L.T.M."/>
            <person name="Pandolfi V."/>
            <person name="Bustamante F.O."/>
            <person name="Brasileiro-Vidal A.C."/>
            <person name="Benko-Iseppon A.M."/>
        </authorList>
    </citation>
    <scope>NUCLEOTIDE SEQUENCE [LARGE SCALE GENOMIC DNA]</scope>
    <source>
        <tissue evidence="2">Leaves</tissue>
    </source>
</reference>
<sequence>MTYMQLGMAMFEGRREPIYQPPTDVETASASMSRLTVAGSDVGHGMYGSTGSSSRSAADTENYGFLYNGSMEGLLMRVCERQGMQSPVYKPVVGRTEDGKRLFGFEVCLACVEKGLNITVEADLRANEAKARKDASFNMLRSLSEATSMKINDYTYRLMVHEGPGAEAEHGNGRLVARVEQLEAEKATLIEQLAALYGISSP</sequence>
<keyword evidence="3" id="KW-1185">Reference proteome</keyword>
<organism evidence="2 3">
    <name type="scientific">Stylosanthes scabra</name>
    <dbReference type="NCBI Taxonomy" id="79078"/>
    <lineage>
        <taxon>Eukaryota</taxon>
        <taxon>Viridiplantae</taxon>
        <taxon>Streptophyta</taxon>
        <taxon>Embryophyta</taxon>
        <taxon>Tracheophyta</taxon>
        <taxon>Spermatophyta</taxon>
        <taxon>Magnoliopsida</taxon>
        <taxon>eudicotyledons</taxon>
        <taxon>Gunneridae</taxon>
        <taxon>Pentapetalae</taxon>
        <taxon>rosids</taxon>
        <taxon>fabids</taxon>
        <taxon>Fabales</taxon>
        <taxon>Fabaceae</taxon>
        <taxon>Papilionoideae</taxon>
        <taxon>50 kb inversion clade</taxon>
        <taxon>dalbergioids sensu lato</taxon>
        <taxon>Dalbergieae</taxon>
        <taxon>Pterocarpus clade</taxon>
        <taxon>Stylosanthes</taxon>
    </lineage>
</organism>